<sequence length="57" mass="6081">MRCGGVNEDVGVLDEVVDVGEVEVEVEVVVCTDAVGCALVVNEYRGISTWRICAKVP</sequence>
<evidence type="ECO:0000313" key="2">
    <source>
        <dbReference type="Proteomes" id="UP000054217"/>
    </source>
</evidence>
<protein>
    <submittedName>
        <fullName evidence="1">Uncharacterized protein</fullName>
    </submittedName>
</protein>
<dbReference type="HOGENOM" id="CLU_2997397_0_0_1"/>
<keyword evidence="2" id="KW-1185">Reference proteome</keyword>
<accession>A0A0C3NGS8</accession>
<evidence type="ECO:0000313" key="1">
    <source>
        <dbReference type="EMBL" id="KIN94910.1"/>
    </source>
</evidence>
<gene>
    <name evidence="1" type="ORF">M404DRAFT_1007925</name>
</gene>
<dbReference type="EMBL" id="KN832082">
    <property type="protein sequence ID" value="KIN94910.1"/>
    <property type="molecule type" value="Genomic_DNA"/>
</dbReference>
<dbReference type="AlphaFoldDB" id="A0A0C3NGS8"/>
<dbReference type="InParanoid" id="A0A0C3NGS8"/>
<reference evidence="1 2" key="1">
    <citation type="submission" date="2014-04" db="EMBL/GenBank/DDBJ databases">
        <authorList>
            <consortium name="DOE Joint Genome Institute"/>
            <person name="Kuo A."/>
            <person name="Kohler A."/>
            <person name="Costa M.D."/>
            <person name="Nagy L.G."/>
            <person name="Floudas D."/>
            <person name="Copeland A."/>
            <person name="Barry K.W."/>
            <person name="Cichocki N."/>
            <person name="Veneault-Fourrey C."/>
            <person name="LaButti K."/>
            <person name="Lindquist E.A."/>
            <person name="Lipzen A."/>
            <person name="Lundell T."/>
            <person name="Morin E."/>
            <person name="Murat C."/>
            <person name="Sun H."/>
            <person name="Tunlid A."/>
            <person name="Henrissat B."/>
            <person name="Grigoriev I.V."/>
            <person name="Hibbett D.S."/>
            <person name="Martin F."/>
            <person name="Nordberg H.P."/>
            <person name="Cantor M.N."/>
            <person name="Hua S.X."/>
        </authorList>
    </citation>
    <scope>NUCLEOTIDE SEQUENCE [LARGE SCALE GENOMIC DNA]</scope>
    <source>
        <strain evidence="1 2">Marx 270</strain>
    </source>
</reference>
<proteinExistence type="predicted"/>
<organism evidence="1 2">
    <name type="scientific">Pisolithus tinctorius Marx 270</name>
    <dbReference type="NCBI Taxonomy" id="870435"/>
    <lineage>
        <taxon>Eukaryota</taxon>
        <taxon>Fungi</taxon>
        <taxon>Dikarya</taxon>
        <taxon>Basidiomycota</taxon>
        <taxon>Agaricomycotina</taxon>
        <taxon>Agaricomycetes</taxon>
        <taxon>Agaricomycetidae</taxon>
        <taxon>Boletales</taxon>
        <taxon>Sclerodermatineae</taxon>
        <taxon>Pisolithaceae</taxon>
        <taxon>Pisolithus</taxon>
    </lineage>
</organism>
<name>A0A0C3NGS8_PISTI</name>
<dbReference type="Proteomes" id="UP000054217">
    <property type="component" value="Unassembled WGS sequence"/>
</dbReference>
<reference evidence="2" key="2">
    <citation type="submission" date="2015-01" db="EMBL/GenBank/DDBJ databases">
        <title>Evolutionary Origins and Diversification of the Mycorrhizal Mutualists.</title>
        <authorList>
            <consortium name="DOE Joint Genome Institute"/>
            <consortium name="Mycorrhizal Genomics Consortium"/>
            <person name="Kohler A."/>
            <person name="Kuo A."/>
            <person name="Nagy L.G."/>
            <person name="Floudas D."/>
            <person name="Copeland A."/>
            <person name="Barry K.W."/>
            <person name="Cichocki N."/>
            <person name="Veneault-Fourrey C."/>
            <person name="LaButti K."/>
            <person name="Lindquist E.A."/>
            <person name="Lipzen A."/>
            <person name="Lundell T."/>
            <person name="Morin E."/>
            <person name="Murat C."/>
            <person name="Riley R."/>
            <person name="Ohm R."/>
            <person name="Sun H."/>
            <person name="Tunlid A."/>
            <person name="Henrissat B."/>
            <person name="Grigoriev I.V."/>
            <person name="Hibbett D.S."/>
            <person name="Martin F."/>
        </authorList>
    </citation>
    <scope>NUCLEOTIDE SEQUENCE [LARGE SCALE GENOMIC DNA]</scope>
    <source>
        <strain evidence="2">Marx 270</strain>
    </source>
</reference>